<dbReference type="SUPFAM" id="SSF56784">
    <property type="entry name" value="HAD-like"/>
    <property type="match status" value="1"/>
</dbReference>
<name>A0ABS2L1J2_9MICO</name>
<keyword evidence="6" id="KW-1185">Reference proteome</keyword>
<gene>
    <name evidence="5" type="ORF">JOE66_000445</name>
</gene>
<keyword evidence="3 5" id="KW-0378">Hydrolase</keyword>
<dbReference type="NCBIfam" id="TIGR01509">
    <property type="entry name" value="HAD-SF-IA-v3"/>
    <property type="match status" value="1"/>
</dbReference>
<evidence type="ECO:0000256" key="1">
    <source>
        <dbReference type="ARBA" id="ARBA00001946"/>
    </source>
</evidence>
<dbReference type="PANTHER" id="PTHR46470">
    <property type="entry name" value="N-ACYLNEURAMINATE-9-PHOSPHATASE"/>
    <property type="match status" value="1"/>
</dbReference>
<dbReference type="Proteomes" id="UP000776164">
    <property type="component" value="Unassembled WGS sequence"/>
</dbReference>
<reference evidence="5 6" key="1">
    <citation type="submission" date="2021-01" db="EMBL/GenBank/DDBJ databases">
        <title>Sequencing the genomes of 1000 actinobacteria strains.</title>
        <authorList>
            <person name="Klenk H.-P."/>
        </authorList>
    </citation>
    <scope>NUCLEOTIDE SEQUENCE [LARGE SCALE GENOMIC DNA]</scope>
    <source>
        <strain evidence="5 6">DSM 13057</strain>
    </source>
</reference>
<dbReference type="InterPro" id="IPR051400">
    <property type="entry name" value="HAD-like_hydrolase"/>
</dbReference>
<dbReference type="InterPro" id="IPR023214">
    <property type="entry name" value="HAD_sf"/>
</dbReference>
<dbReference type="Gene3D" id="3.40.50.1000">
    <property type="entry name" value="HAD superfamily/HAD-like"/>
    <property type="match status" value="1"/>
</dbReference>
<dbReference type="InterPro" id="IPR006439">
    <property type="entry name" value="HAD-SF_hydro_IA"/>
</dbReference>
<dbReference type="InterPro" id="IPR036412">
    <property type="entry name" value="HAD-like_sf"/>
</dbReference>
<dbReference type="EMBL" id="JAFBBU010000001">
    <property type="protein sequence ID" value="MBM7470811.1"/>
    <property type="molecule type" value="Genomic_DNA"/>
</dbReference>
<evidence type="ECO:0000256" key="3">
    <source>
        <dbReference type="ARBA" id="ARBA00022801"/>
    </source>
</evidence>
<organism evidence="5 6">
    <name type="scientific">Subtercola frigoramans</name>
    <dbReference type="NCBI Taxonomy" id="120298"/>
    <lineage>
        <taxon>Bacteria</taxon>
        <taxon>Bacillati</taxon>
        <taxon>Actinomycetota</taxon>
        <taxon>Actinomycetes</taxon>
        <taxon>Micrococcales</taxon>
        <taxon>Microbacteriaceae</taxon>
        <taxon>Subtercola</taxon>
    </lineage>
</organism>
<sequence length="243" mass="27566">MDIRAVAFDVNGTLVNIRTDEHLDEAFRTIGHLLTYQGIDLRRHEVRDLYFTILKRQQRGSAEKYPEFDSVGVWRTLVEETATDYTRSLPPEKLAQLPGLLAETYRGATRQRLKLYPHVRKVLQGIHGRLPMAIVTDGQSSYARGELHKVGIASYFSPIVVSGDHGYRKPDPRLFQLALDGMGVAAEHTLYVGNDMHRDVYGAQKAGMKTVMFTSDQGTKSYRHCVPDHTVHDHRELLRLLGL</sequence>
<dbReference type="PANTHER" id="PTHR46470:SF2">
    <property type="entry name" value="GLYCERALDEHYDE 3-PHOSPHATE PHOSPHATASE"/>
    <property type="match status" value="1"/>
</dbReference>
<dbReference type="NCBIfam" id="TIGR01549">
    <property type="entry name" value="HAD-SF-IA-v1"/>
    <property type="match status" value="1"/>
</dbReference>
<proteinExistence type="predicted"/>
<evidence type="ECO:0000313" key="5">
    <source>
        <dbReference type="EMBL" id="MBM7470811.1"/>
    </source>
</evidence>
<comment type="caution">
    <text evidence="5">The sequence shown here is derived from an EMBL/GenBank/DDBJ whole genome shotgun (WGS) entry which is preliminary data.</text>
</comment>
<evidence type="ECO:0000256" key="2">
    <source>
        <dbReference type="ARBA" id="ARBA00022723"/>
    </source>
</evidence>
<dbReference type="PROSITE" id="PS01228">
    <property type="entry name" value="COF_1"/>
    <property type="match status" value="1"/>
</dbReference>
<keyword evidence="4" id="KW-0460">Magnesium</keyword>
<dbReference type="Pfam" id="PF13419">
    <property type="entry name" value="HAD_2"/>
    <property type="match status" value="1"/>
</dbReference>
<evidence type="ECO:0000313" key="6">
    <source>
        <dbReference type="Proteomes" id="UP000776164"/>
    </source>
</evidence>
<dbReference type="Gene3D" id="1.20.120.710">
    <property type="entry name" value="Haloacid dehalogenase hydrolase-like domain"/>
    <property type="match status" value="1"/>
</dbReference>
<dbReference type="GO" id="GO:0016787">
    <property type="term" value="F:hydrolase activity"/>
    <property type="evidence" value="ECO:0007669"/>
    <property type="project" value="UniProtKB-KW"/>
</dbReference>
<dbReference type="SFLD" id="SFLDS00003">
    <property type="entry name" value="Haloacid_Dehalogenase"/>
    <property type="match status" value="1"/>
</dbReference>
<dbReference type="RefSeq" id="WP_205106512.1">
    <property type="nucleotide sequence ID" value="NZ_BAAAHT010000018.1"/>
</dbReference>
<dbReference type="InterPro" id="IPR041492">
    <property type="entry name" value="HAD_2"/>
</dbReference>
<evidence type="ECO:0000256" key="4">
    <source>
        <dbReference type="ARBA" id="ARBA00022842"/>
    </source>
</evidence>
<comment type="cofactor">
    <cofactor evidence="1">
        <name>Mg(2+)</name>
        <dbReference type="ChEBI" id="CHEBI:18420"/>
    </cofactor>
</comment>
<accession>A0ABS2L1J2</accession>
<keyword evidence="2" id="KW-0479">Metal-binding</keyword>
<dbReference type="SFLD" id="SFLDG01129">
    <property type="entry name" value="C1.5:_HAD__Beta-PGM__Phosphata"/>
    <property type="match status" value="1"/>
</dbReference>
<protein>
    <submittedName>
        <fullName evidence="5">Hydrolase of the HAD superfamily</fullName>
    </submittedName>
</protein>